<gene>
    <name evidence="1" type="ORF">HJTV-2_gp50</name>
</gene>
<accession>A0AAE9BWR3</accession>
<reference evidence="1 2" key="1">
    <citation type="submission" date="2021-05" db="EMBL/GenBank/DDBJ databases">
        <title>Diversity, taxonomy and evolution of archaeal viruses of the class Caudoviricetes.</title>
        <authorList>
            <person name="Liu Y."/>
            <person name="Demina T.A."/>
            <person name="Roux S."/>
            <person name="Aiewsakun P."/>
            <person name="Kazlauskas D."/>
            <person name="Simmonds P."/>
            <person name="Prangishvili D."/>
            <person name="Oksanen H.M."/>
            <person name="Krupovic M."/>
        </authorList>
    </citation>
    <scope>NUCLEOTIDE SEQUENCE [LARGE SCALE GENOMIC DNA]</scope>
    <source>
        <strain evidence="1">HJTV-2/27</strain>
    </source>
</reference>
<evidence type="ECO:0000313" key="1">
    <source>
        <dbReference type="EMBL" id="UBF21670.1"/>
    </source>
</evidence>
<dbReference type="Proteomes" id="UP000827376">
    <property type="component" value="Segment"/>
</dbReference>
<keyword evidence="2" id="KW-1185">Reference proteome</keyword>
<protein>
    <submittedName>
        <fullName evidence="1">Uncharacterized protein</fullName>
    </submittedName>
</protein>
<evidence type="ECO:0000313" key="2">
    <source>
        <dbReference type="Proteomes" id="UP000827376"/>
    </source>
</evidence>
<organism evidence="1 2">
    <name type="scientific">Haloarcula virus HJTV-2</name>
    <dbReference type="NCBI Taxonomy" id="2877986"/>
    <lineage>
        <taxon>Viruses</taxon>
        <taxon>Duplodnaviria</taxon>
        <taxon>Heunggongvirae</taxon>
        <taxon>Uroviricota</taxon>
        <taxon>Caudoviricetes</taxon>
        <taxon>Thumleimavirales</taxon>
        <taxon>Hafunaviridae</taxon>
        <taxon>Haloferacalesvirus</taxon>
        <taxon>Haloferacalesvirus thailandense</taxon>
        <taxon>Haloferacalesvirus HJTV2</taxon>
    </lineage>
</organism>
<sequence length="50" mass="5480">MLLGSETMYPKKALYPQTYTPAPSCDSESCQDTITLSHTKARFLNVGAGR</sequence>
<proteinExistence type="predicted"/>
<name>A0AAE9BWR3_9CAUD</name>
<dbReference type="EMBL" id="MZ334513">
    <property type="protein sequence ID" value="UBF21670.1"/>
    <property type="molecule type" value="Genomic_DNA"/>
</dbReference>